<evidence type="ECO:0000256" key="2">
    <source>
        <dbReference type="SAM" id="SignalP"/>
    </source>
</evidence>
<dbReference type="AlphaFoldDB" id="A0A7W9J5T1"/>
<feature type="region of interest" description="Disordered" evidence="1">
    <location>
        <begin position="28"/>
        <end position="51"/>
    </location>
</feature>
<gene>
    <name evidence="4" type="ORF">HDA39_002394</name>
</gene>
<dbReference type="EMBL" id="JACHMY010000001">
    <property type="protein sequence ID" value="MBB5835660.1"/>
    <property type="molecule type" value="Genomic_DNA"/>
</dbReference>
<dbReference type="InterPro" id="IPR029058">
    <property type="entry name" value="AB_hydrolase_fold"/>
</dbReference>
<name>A0A7W9J5T1_9ACTN</name>
<dbReference type="RefSeq" id="WP_184795277.1">
    <property type="nucleotide sequence ID" value="NZ_JACHMY010000001.1"/>
</dbReference>
<keyword evidence="5" id="KW-1185">Reference proteome</keyword>
<evidence type="ECO:0000313" key="5">
    <source>
        <dbReference type="Proteomes" id="UP000549971"/>
    </source>
</evidence>
<dbReference type="GO" id="GO:0003824">
    <property type="term" value="F:catalytic activity"/>
    <property type="evidence" value="ECO:0007669"/>
    <property type="project" value="UniProtKB-ARBA"/>
</dbReference>
<accession>A0A7W9J5T1</accession>
<reference evidence="4 5" key="1">
    <citation type="submission" date="2020-08" db="EMBL/GenBank/DDBJ databases">
        <title>Sequencing the genomes of 1000 actinobacteria strains.</title>
        <authorList>
            <person name="Klenk H.-P."/>
        </authorList>
    </citation>
    <scope>NUCLEOTIDE SEQUENCE [LARGE SCALE GENOMIC DNA]</scope>
    <source>
        <strain evidence="4 5">DSM 28967</strain>
    </source>
</reference>
<dbReference type="Proteomes" id="UP000549971">
    <property type="component" value="Unassembled WGS sequence"/>
</dbReference>
<feature type="chain" id="PRO_5039672543" evidence="2">
    <location>
        <begin position="26"/>
        <end position="283"/>
    </location>
</feature>
<organism evidence="4 5">
    <name type="scientific">Kribbella italica</name>
    <dbReference type="NCBI Taxonomy" id="1540520"/>
    <lineage>
        <taxon>Bacteria</taxon>
        <taxon>Bacillati</taxon>
        <taxon>Actinomycetota</taxon>
        <taxon>Actinomycetes</taxon>
        <taxon>Propionibacteriales</taxon>
        <taxon>Kribbellaceae</taxon>
        <taxon>Kribbella</taxon>
    </lineage>
</organism>
<protein>
    <submittedName>
        <fullName evidence="4">Pimeloyl-ACP methyl ester carboxylesterase</fullName>
    </submittedName>
</protein>
<dbReference type="Gene3D" id="3.40.50.1820">
    <property type="entry name" value="alpha/beta hydrolase"/>
    <property type="match status" value="1"/>
</dbReference>
<proteinExistence type="predicted"/>
<feature type="signal peptide" evidence="2">
    <location>
        <begin position="1"/>
        <end position="25"/>
    </location>
</feature>
<evidence type="ECO:0000259" key="3">
    <source>
        <dbReference type="Pfam" id="PF12697"/>
    </source>
</evidence>
<dbReference type="Pfam" id="PF12697">
    <property type="entry name" value="Abhydrolase_6"/>
    <property type="match status" value="1"/>
</dbReference>
<dbReference type="InterPro" id="IPR000073">
    <property type="entry name" value="AB_hydrolase_1"/>
</dbReference>
<dbReference type="SUPFAM" id="SSF53474">
    <property type="entry name" value="alpha/beta-Hydrolases"/>
    <property type="match status" value="1"/>
</dbReference>
<dbReference type="PROSITE" id="PS51257">
    <property type="entry name" value="PROKAR_LIPOPROTEIN"/>
    <property type="match status" value="1"/>
</dbReference>
<keyword evidence="2" id="KW-0732">Signal</keyword>
<feature type="compositionally biased region" description="Low complexity" evidence="1">
    <location>
        <begin position="32"/>
        <end position="45"/>
    </location>
</feature>
<feature type="domain" description="AB hydrolase-1" evidence="3">
    <location>
        <begin position="94"/>
        <end position="216"/>
    </location>
</feature>
<evidence type="ECO:0000256" key="1">
    <source>
        <dbReference type="SAM" id="MobiDB-lite"/>
    </source>
</evidence>
<sequence length="283" mass="28476">MRLIRTTTVATLACAGLLVSGCSDDGTPGTVASESASTQPTESSPSPTPSVDLQPLGERCGQTAQQDATTARVVKGSGDVQLYGVGAGSGRLGVVLVHGSGSRGVCNWAGEIGWLAKAGLNVVGYDQSCVGSSTCAGDVRPVEDLLAVVGDLRRRGATKVVVVGASAGGSLPLVAAVRPDSGIAAVVSLSPANVAMPIGTADAPDATALSVARSVRQPVLYALAQDDTASTVAEMRSLSTATKGSRLVLLPAGSGHAQEVLYDTTGQKPSAFRQTFLTFLRAV</sequence>
<evidence type="ECO:0000313" key="4">
    <source>
        <dbReference type="EMBL" id="MBB5835660.1"/>
    </source>
</evidence>
<comment type="caution">
    <text evidence="4">The sequence shown here is derived from an EMBL/GenBank/DDBJ whole genome shotgun (WGS) entry which is preliminary data.</text>
</comment>